<gene>
    <name evidence="2" type="ORF">LCGC14_0095430</name>
</gene>
<dbReference type="GO" id="GO:0004853">
    <property type="term" value="F:uroporphyrinogen decarboxylase activity"/>
    <property type="evidence" value="ECO:0007669"/>
    <property type="project" value="InterPro"/>
</dbReference>
<dbReference type="Gene3D" id="3.20.20.210">
    <property type="match status" value="1"/>
</dbReference>
<proteinExistence type="predicted"/>
<comment type="caution">
    <text evidence="2">The sequence shown here is derived from an EMBL/GenBank/DDBJ whole genome shotgun (WGS) entry which is preliminary data.</text>
</comment>
<dbReference type="GO" id="GO:0006779">
    <property type="term" value="P:porphyrin-containing compound biosynthetic process"/>
    <property type="evidence" value="ECO:0007669"/>
    <property type="project" value="InterPro"/>
</dbReference>
<evidence type="ECO:0000313" key="2">
    <source>
        <dbReference type="EMBL" id="KKO03616.1"/>
    </source>
</evidence>
<evidence type="ECO:0000259" key="1">
    <source>
        <dbReference type="Pfam" id="PF01208"/>
    </source>
</evidence>
<dbReference type="SUPFAM" id="SSF51726">
    <property type="entry name" value="UROD/MetE-like"/>
    <property type="match status" value="1"/>
</dbReference>
<dbReference type="EMBL" id="LAZR01000026">
    <property type="protein sequence ID" value="KKO03616.1"/>
    <property type="molecule type" value="Genomic_DNA"/>
</dbReference>
<dbReference type="AlphaFoldDB" id="A0A0F9VEN5"/>
<dbReference type="Pfam" id="PF01208">
    <property type="entry name" value="URO-D"/>
    <property type="match status" value="1"/>
</dbReference>
<feature type="domain" description="Uroporphyrinogen decarboxylase (URO-D)" evidence="1">
    <location>
        <begin position="165"/>
        <end position="355"/>
    </location>
</feature>
<accession>A0A0F9VEN5</accession>
<protein>
    <recommendedName>
        <fullName evidence="1">Uroporphyrinogen decarboxylase (URO-D) domain-containing protein</fullName>
    </recommendedName>
</protein>
<dbReference type="InterPro" id="IPR038071">
    <property type="entry name" value="UROD/MetE-like_sf"/>
</dbReference>
<dbReference type="InterPro" id="IPR000257">
    <property type="entry name" value="Uroporphyrinogen_deCOase"/>
</dbReference>
<reference evidence="2" key="1">
    <citation type="journal article" date="2015" name="Nature">
        <title>Complex archaea that bridge the gap between prokaryotes and eukaryotes.</title>
        <authorList>
            <person name="Spang A."/>
            <person name="Saw J.H."/>
            <person name="Jorgensen S.L."/>
            <person name="Zaremba-Niedzwiedzka K."/>
            <person name="Martijn J."/>
            <person name="Lind A.E."/>
            <person name="van Eijk R."/>
            <person name="Schleper C."/>
            <person name="Guy L."/>
            <person name="Ettema T.J."/>
        </authorList>
    </citation>
    <scope>NUCLEOTIDE SEQUENCE</scope>
</reference>
<sequence length="359" mass="41599">MTAREHFRSIMDFQPADGLPLMEIEGYEEPTVQRWHNEGLPADKSPGEVLGIGGIQYLPINMYPEPPFKEEIVSEDDDYQFVRNWFGVVVKRPKDRSEYAYEGYIEMPVKDRQSWDAFRKRAFECPIVDRFGDAWGPEFWETLNNSDQPVGLLLHPFFFRLGLYSLGLEDFMLAFYEQPDLVHEMFEHRAQMTMQILDEVLPHVKLDCAVIAEDFAYRTGPHISTQMYREFWDPHQPQVMDRLHAADIPVIAMWSSGDLRPMIPTLIDVGFNAMWPCEAFCGMQVTELRKQYGRDMRFAGNIGIRAVAAGKEAIDREIETKVLPLLDEGGYIPTLDDQAPPEISWGHYSYYVNRLRELG</sequence>
<organism evidence="2">
    <name type="scientific">marine sediment metagenome</name>
    <dbReference type="NCBI Taxonomy" id="412755"/>
    <lineage>
        <taxon>unclassified sequences</taxon>
        <taxon>metagenomes</taxon>
        <taxon>ecological metagenomes</taxon>
    </lineage>
</organism>
<name>A0A0F9VEN5_9ZZZZ</name>